<dbReference type="AlphaFoldDB" id="A0A5C5GD77"/>
<dbReference type="OrthoDB" id="8448547at2"/>
<protein>
    <submittedName>
        <fullName evidence="1">Phage tail tape measure protein</fullName>
    </submittedName>
</protein>
<proteinExistence type="predicted"/>
<comment type="caution">
    <text evidence="1">The sequence shown here is derived from an EMBL/GenBank/DDBJ whole genome shotgun (WGS) entry which is preliminary data.</text>
</comment>
<keyword evidence="2" id="KW-1185">Reference proteome</keyword>
<accession>A0A5C5GD77</accession>
<dbReference type="RefSeq" id="WP_140192638.1">
    <property type="nucleotide sequence ID" value="NZ_CP065915.1"/>
</dbReference>
<evidence type="ECO:0000313" key="2">
    <source>
        <dbReference type="Proteomes" id="UP000314011"/>
    </source>
</evidence>
<dbReference type="EMBL" id="VFFF01000001">
    <property type="protein sequence ID" value="TNY31957.1"/>
    <property type="molecule type" value="Genomic_DNA"/>
</dbReference>
<gene>
    <name evidence="1" type="ORF">FHY64_01235</name>
</gene>
<name>A0A5C5GD77_9RHOB</name>
<organism evidence="1 2">
    <name type="scientific">Pelagovum pacificum</name>
    <dbReference type="NCBI Taxonomy" id="2588711"/>
    <lineage>
        <taxon>Bacteria</taxon>
        <taxon>Pseudomonadati</taxon>
        <taxon>Pseudomonadota</taxon>
        <taxon>Alphaproteobacteria</taxon>
        <taxon>Rhodobacterales</taxon>
        <taxon>Paracoccaceae</taxon>
        <taxon>Pelagovum</taxon>
    </lineage>
</organism>
<sequence length="219" mass="22869">MSDDRFDAFEADLAALDGTLARSGEMTAVFTAELDRMQRGMSDTTRDMGNLSRAFSGSIRRAFEGVVFDGQRLSDTLATLKDRMSAAAYRAAVTPVTDQLGGMLSGGLNALVSGLMPFGQGGSFSQGRVMPFASGGVASGPVTFPMRRGTGLMGEAGPEAIMPLARGADGKLGVRTSGAPAPVHVTMNITTPDAASFERSRTQVAARLSRALAQGNRNR</sequence>
<dbReference type="Proteomes" id="UP000314011">
    <property type="component" value="Unassembled WGS sequence"/>
</dbReference>
<evidence type="ECO:0000313" key="1">
    <source>
        <dbReference type="EMBL" id="TNY31957.1"/>
    </source>
</evidence>
<reference evidence="1 2" key="1">
    <citation type="submission" date="2019-06" db="EMBL/GenBank/DDBJ databases">
        <title>Genome of new Rhodobacteraceae sp. SM1903.</title>
        <authorList>
            <person name="Ren X."/>
        </authorList>
    </citation>
    <scope>NUCLEOTIDE SEQUENCE [LARGE SCALE GENOMIC DNA]</scope>
    <source>
        <strain evidence="1 2">SM1903</strain>
    </source>
</reference>